<dbReference type="InterPro" id="IPR006671">
    <property type="entry name" value="Cyclin_N"/>
</dbReference>
<comment type="similarity">
    <text evidence="1">Belongs to the cyclin family.</text>
</comment>
<dbReference type="CDD" id="cd20513">
    <property type="entry name" value="CYCLIN_CCNC_rpt1"/>
    <property type="match status" value="1"/>
</dbReference>
<evidence type="ECO:0000313" key="4">
    <source>
        <dbReference type="Proteomes" id="UP001214415"/>
    </source>
</evidence>
<dbReference type="Pfam" id="PF00134">
    <property type="entry name" value="Cyclin_N"/>
    <property type="match status" value="1"/>
</dbReference>
<dbReference type="InterPro" id="IPR036915">
    <property type="entry name" value="Cyclin-like_sf"/>
</dbReference>
<dbReference type="InterPro" id="IPR043198">
    <property type="entry name" value="Cyclin/Ssn8"/>
</dbReference>
<dbReference type="SUPFAM" id="SSF47954">
    <property type="entry name" value="Cyclin-like"/>
    <property type="match status" value="2"/>
</dbReference>
<proteinExistence type="inferred from homology"/>
<dbReference type="Gene3D" id="1.10.472.10">
    <property type="entry name" value="Cyclin-like"/>
    <property type="match status" value="2"/>
</dbReference>
<evidence type="ECO:0000313" key="3">
    <source>
        <dbReference type="EMBL" id="WFD23791.1"/>
    </source>
</evidence>
<dbReference type="InterPro" id="IPR013763">
    <property type="entry name" value="Cyclin-like_dom"/>
</dbReference>
<dbReference type="Gene3D" id="1.10.287.2900">
    <property type="match status" value="1"/>
</dbReference>
<sequence>MTMLGQRLQTRQRVIATSTVYFQRFYTKNSYASTDPILVLVTCMYLASKVEEAPVRIRVLCAEASRMMQELGYNELPNHIPTVAEMEFYLLEELEFDLLVFHPYDTLMILCDAFVNYIQASPSHRSHIQAAMLQMSWTIVNDMYRSSLPLEHPPYVLAVAALYLALVVVPPVAQELRTLMENSALKGASMLDFLAGMNVSLPVITDIVQEMLSHYDLWRQLTRSQRGGLDMLPTFQRCVLASKGNPSVCAKEQQALADCAAEAVPLLQTMKQQCGHLIRDYDACLTVNKHASDEELTSKCLGKLQALADCTNAVKTQAEQTGGATSASAPK</sequence>
<dbReference type="GO" id="GO:0016538">
    <property type="term" value="F:cyclin-dependent protein serine/threonine kinase regulator activity"/>
    <property type="evidence" value="ECO:0007669"/>
    <property type="project" value="InterPro"/>
</dbReference>
<dbReference type="GO" id="GO:0006357">
    <property type="term" value="P:regulation of transcription by RNA polymerase II"/>
    <property type="evidence" value="ECO:0007669"/>
    <property type="project" value="InterPro"/>
</dbReference>
<evidence type="ECO:0000256" key="1">
    <source>
        <dbReference type="RuleBase" id="RU000383"/>
    </source>
</evidence>
<keyword evidence="4" id="KW-1185">Reference proteome</keyword>
<dbReference type="AlphaFoldDB" id="A0AAF0EJ96"/>
<reference evidence="3" key="1">
    <citation type="submission" date="2023-03" db="EMBL/GenBank/DDBJ databases">
        <title>Mating type loci evolution in Malassezia.</title>
        <authorList>
            <person name="Coelho M.A."/>
        </authorList>
    </citation>
    <scope>NUCLEOTIDE SEQUENCE</scope>
    <source>
        <strain evidence="3">CBS 12830</strain>
    </source>
</reference>
<evidence type="ECO:0000259" key="2">
    <source>
        <dbReference type="SMART" id="SM00385"/>
    </source>
</evidence>
<dbReference type="EMBL" id="CP119903">
    <property type="protein sequence ID" value="WFD23791.1"/>
    <property type="molecule type" value="Genomic_DNA"/>
</dbReference>
<dbReference type="PANTHER" id="PTHR10026">
    <property type="entry name" value="CYCLIN"/>
    <property type="match status" value="1"/>
</dbReference>
<feature type="domain" description="Cyclin-like" evidence="2">
    <location>
        <begin position="1"/>
        <end position="92"/>
    </location>
</feature>
<gene>
    <name evidence="3" type="primary">SSN8</name>
    <name evidence="3" type="ORF">MEQU1_002485</name>
</gene>
<protein>
    <submittedName>
        <fullName evidence="3">RNA polymerase II holoenzyme cyclin-like subunit</fullName>
    </submittedName>
</protein>
<keyword evidence="1" id="KW-0195">Cyclin</keyword>
<name>A0AAF0EJ96_9BASI</name>
<dbReference type="SMART" id="SM00385">
    <property type="entry name" value="CYCLIN"/>
    <property type="match status" value="1"/>
</dbReference>
<dbReference type="Proteomes" id="UP001214415">
    <property type="component" value="Chromosome 4"/>
</dbReference>
<organism evidence="3 4">
    <name type="scientific">Malassezia equina</name>
    <dbReference type="NCBI Taxonomy" id="1381935"/>
    <lineage>
        <taxon>Eukaryota</taxon>
        <taxon>Fungi</taxon>
        <taxon>Dikarya</taxon>
        <taxon>Basidiomycota</taxon>
        <taxon>Ustilaginomycotina</taxon>
        <taxon>Malasseziomycetes</taxon>
        <taxon>Malasseziales</taxon>
        <taxon>Malasseziaceae</taxon>
        <taxon>Malassezia</taxon>
    </lineage>
</organism>
<accession>A0AAF0EJ96</accession>